<evidence type="ECO:0000313" key="4">
    <source>
        <dbReference type="Proteomes" id="UP001359886"/>
    </source>
</evidence>
<dbReference type="Pfam" id="PF04350">
    <property type="entry name" value="PilO"/>
    <property type="match status" value="1"/>
</dbReference>
<dbReference type="Proteomes" id="UP001359886">
    <property type="component" value="Unassembled WGS sequence"/>
</dbReference>
<keyword evidence="2" id="KW-0812">Transmembrane</keyword>
<dbReference type="PANTHER" id="PTHR39555">
    <property type="entry name" value="FIMBRIAL ASSEMBLY PROTEIN PILO-LIKE PROTEIN-RELATED"/>
    <property type="match status" value="1"/>
</dbReference>
<evidence type="ECO:0000313" key="3">
    <source>
        <dbReference type="EMBL" id="MEJ8569453.1"/>
    </source>
</evidence>
<keyword evidence="2" id="KW-0472">Membrane</keyword>
<dbReference type="InterPro" id="IPR007445">
    <property type="entry name" value="PilO"/>
</dbReference>
<dbReference type="GO" id="GO:0043683">
    <property type="term" value="P:type IV pilus assembly"/>
    <property type="evidence" value="ECO:0007669"/>
    <property type="project" value="InterPro"/>
</dbReference>
<dbReference type="PIRSF" id="PIRSF016482">
    <property type="entry name" value="PilO"/>
    <property type="match status" value="1"/>
</dbReference>
<dbReference type="RefSeq" id="WP_354696778.1">
    <property type="nucleotide sequence ID" value="NZ_JAZHOG010000014.1"/>
</dbReference>
<dbReference type="AlphaFoldDB" id="A0AAW9RGP6"/>
<proteinExistence type="predicted"/>
<dbReference type="PANTHER" id="PTHR39555:SF1">
    <property type="entry name" value="TYPE IV PILUS INNER MEMBRANE COMPONENT PILO"/>
    <property type="match status" value="1"/>
</dbReference>
<evidence type="ECO:0000256" key="2">
    <source>
        <dbReference type="SAM" id="Phobius"/>
    </source>
</evidence>
<feature type="transmembrane region" description="Helical" evidence="2">
    <location>
        <begin position="20"/>
        <end position="40"/>
    </location>
</feature>
<feature type="coiled-coil region" evidence="1">
    <location>
        <begin position="41"/>
        <end position="92"/>
    </location>
</feature>
<name>A0AAW9RGP6_9GAMM</name>
<dbReference type="GO" id="GO:0043107">
    <property type="term" value="P:type IV pilus-dependent motility"/>
    <property type="evidence" value="ECO:0007669"/>
    <property type="project" value="InterPro"/>
</dbReference>
<dbReference type="EMBL" id="JAZHOG010000014">
    <property type="protein sequence ID" value="MEJ8569453.1"/>
    <property type="molecule type" value="Genomic_DNA"/>
</dbReference>
<keyword evidence="2" id="KW-1133">Transmembrane helix</keyword>
<comment type="caution">
    <text evidence="3">The sequence shown here is derived from an EMBL/GenBank/DDBJ whole genome shotgun (WGS) entry which is preliminary data.</text>
</comment>
<accession>A0AAW9RGP6</accession>
<gene>
    <name evidence="3" type="ORF">V3330_17635</name>
</gene>
<dbReference type="Gene3D" id="3.30.70.60">
    <property type="match status" value="1"/>
</dbReference>
<keyword evidence="1" id="KW-0175">Coiled coil</keyword>
<reference evidence="3 4" key="1">
    <citation type="submission" date="2024-02" db="EMBL/GenBank/DDBJ databases">
        <title>A novel Wenzhouxiangellaceae bacterium, isolated from coastal sediments.</title>
        <authorList>
            <person name="Du Z.-J."/>
            <person name="Ye Y.-Q."/>
            <person name="Zhang X.-Y."/>
        </authorList>
    </citation>
    <scope>NUCLEOTIDE SEQUENCE [LARGE SCALE GENOMIC DNA]</scope>
    <source>
        <strain evidence="3 4">CH-27</strain>
    </source>
</reference>
<evidence type="ECO:0000256" key="1">
    <source>
        <dbReference type="SAM" id="Coils"/>
    </source>
</evidence>
<protein>
    <submittedName>
        <fullName evidence="3">Type 4a pilus biogenesis protein PilO</fullName>
    </submittedName>
</protein>
<sequence>MLNELRDLDFNDIGSAPLAVRYFILGILLAIILTIGYFLLIKNKIEQLERVQAQEQTLRSDFEYKQQKAANLEAYEAQLAEMEELLETMFRQLPSKTEMDKLLVDISQTALGSGIDVQLFQPNAEALHDFYAERPISVRMLGDYHQFGEFVSGVASLPRVVILTMHDIALRRATNRDVGVSRNDGRLILEGTVKTYRYIDEEEAAERAEAQKGAAQ</sequence>
<dbReference type="InterPro" id="IPR014717">
    <property type="entry name" value="Transl_elong_EF1B/ribsomal_bS6"/>
</dbReference>
<dbReference type="Gene3D" id="1.10.287.540">
    <property type="entry name" value="Helix hairpin bin"/>
    <property type="match status" value="1"/>
</dbReference>
<organism evidence="3 4">
    <name type="scientific">Elongatibacter sediminis</name>
    <dbReference type="NCBI Taxonomy" id="3119006"/>
    <lineage>
        <taxon>Bacteria</taxon>
        <taxon>Pseudomonadati</taxon>
        <taxon>Pseudomonadota</taxon>
        <taxon>Gammaproteobacteria</taxon>
        <taxon>Chromatiales</taxon>
        <taxon>Wenzhouxiangellaceae</taxon>
        <taxon>Elongatibacter</taxon>
    </lineage>
</organism>
<keyword evidence="4" id="KW-1185">Reference proteome</keyword>